<proteinExistence type="predicted"/>
<dbReference type="AlphaFoldDB" id="A0A382CD53"/>
<protein>
    <submittedName>
        <fullName evidence="1">Uncharacterized protein</fullName>
    </submittedName>
</protein>
<sequence length="110" mass="13418">MTTTPYEIYAIMKWSNLELQRNIDNPSSNCFDLHTDEYVKPQRLAKMCKKELRRRKNVGLYIEEANEWDRFETEQREEEEELSMEERNQLLRKQYRKGKPSLLNIGKKFK</sequence>
<reference evidence="1" key="1">
    <citation type="submission" date="2018-05" db="EMBL/GenBank/DDBJ databases">
        <authorList>
            <person name="Lanie J.A."/>
            <person name="Ng W.-L."/>
            <person name="Kazmierczak K.M."/>
            <person name="Andrzejewski T.M."/>
            <person name="Davidsen T.M."/>
            <person name="Wayne K.J."/>
            <person name="Tettelin H."/>
            <person name="Glass J.I."/>
            <person name="Rusch D."/>
            <person name="Podicherti R."/>
            <person name="Tsui H.-C.T."/>
            <person name="Winkler M.E."/>
        </authorList>
    </citation>
    <scope>NUCLEOTIDE SEQUENCE</scope>
</reference>
<gene>
    <name evidence="1" type="ORF">METZ01_LOCUS176643</name>
</gene>
<name>A0A382CD53_9ZZZZ</name>
<evidence type="ECO:0000313" key="1">
    <source>
        <dbReference type="EMBL" id="SVB23789.1"/>
    </source>
</evidence>
<accession>A0A382CD53</accession>
<dbReference type="EMBL" id="UINC01033857">
    <property type="protein sequence ID" value="SVB23789.1"/>
    <property type="molecule type" value="Genomic_DNA"/>
</dbReference>
<organism evidence="1">
    <name type="scientific">marine metagenome</name>
    <dbReference type="NCBI Taxonomy" id="408172"/>
    <lineage>
        <taxon>unclassified sequences</taxon>
        <taxon>metagenomes</taxon>
        <taxon>ecological metagenomes</taxon>
    </lineage>
</organism>